<dbReference type="Pfam" id="PF04531">
    <property type="entry name" value="Phage_holin_1"/>
    <property type="match status" value="1"/>
</dbReference>
<gene>
    <name evidence="3" type="ORF">HB759_03715</name>
</gene>
<sequence length="86" mass="9887">MKKINWRVRFKNRAWVVAMIAALFFVAQSVLIVFGISWDYTELFNQIVTIVGAVFVFVGLVIDPTTAGTPDSDRVMEYEEPRKEDE</sequence>
<reference evidence="3 4" key="1">
    <citation type="submission" date="2020-03" db="EMBL/GenBank/DDBJ databases">
        <title>Soil Listeria distribution.</title>
        <authorList>
            <person name="Liao J."/>
            <person name="Wiedmann M."/>
        </authorList>
    </citation>
    <scope>NUCLEOTIDE SEQUENCE [LARGE SCALE GENOMIC DNA]</scope>
    <source>
        <strain evidence="3 4">FSL L7-1833</strain>
    </source>
</reference>
<organism evidence="3 4">
    <name type="scientific">Listeria booriae</name>
    <dbReference type="NCBI Taxonomy" id="1552123"/>
    <lineage>
        <taxon>Bacteria</taxon>
        <taxon>Bacillati</taxon>
        <taxon>Bacillota</taxon>
        <taxon>Bacilli</taxon>
        <taxon>Bacillales</taxon>
        <taxon>Listeriaceae</taxon>
        <taxon>Listeria</taxon>
    </lineage>
</organism>
<name>A0A7X0TL13_9LIST</name>
<dbReference type="Proteomes" id="UP000532866">
    <property type="component" value="Unassembled WGS sequence"/>
</dbReference>
<keyword evidence="2" id="KW-1133">Transmembrane helix</keyword>
<feature type="transmembrane region" description="Helical" evidence="2">
    <location>
        <begin position="12"/>
        <end position="37"/>
    </location>
</feature>
<feature type="region of interest" description="Disordered" evidence="1">
    <location>
        <begin position="65"/>
        <end position="86"/>
    </location>
</feature>
<dbReference type="InterPro" id="IPR006485">
    <property type="entry name" value="Phage-like_holin"/>
</dbReference>
<comment type="caution">
    <text evidence="3">The sequence shown here is derived from an EMBL/GenBank/DDBJ whole genome shotgun (WGS) entry which is preliminary data.</text>
</comment>
<evidence type="ECO:0000313" key="4">
    <source>
        <dbReference type="Proteomes" id="UP000532866"/>
    </source>
</evidence>
<proteinExistence type="predicted"/>
<accession>A0A7X0TL13</accession>
<dbReference type="EMBL" id="JAAROL010000001">
    <property type="protein sequence ID" value="MBC1331052.1"/>
    <property type="molecule type" value="Genomic_DNA"/>
</dbReference>
<evidence type="ECO:0000256" key="2">
    <source>
        <dbReference type="SAM" id="Phobius"/>
    </source>
</evidence>
<keyword evidence="2" id="KW-0472">Membrane</keyword>
<feature type="compositionally biased region" description="Basic and acidic residues" evidence="1">
    <location>
        <begin position="71"/>
        <end position="86"/>
    </location>
</feature>
<dbReference type="RefSeq" id="WP_185372866.1">
    <property type="nucleotide sequence ID" value="NZ_JAARNB010000001.1"/>
</dbReference>
<protein>
    <submittedName>
        <fullName evidence="3">Phage holin</fullName>
    </submittedName>
</protein>
<dbReference type="NCBIfam" id="TIGR01598">
    <property type="entry name" value="holin_phiLC3"/>
    <property type="match status" value="1"/>
</dbReference>
<keyword evidence="2" id="KW-0812">Transmembrane</keyword>
<evidence type="ECO:0000313" key="3">
    <source>
        <dbReference type="EMBL" id="MBC1331052.1"/>
    </source>
</evidence>
<feature type="transmembrane region" description="Helical" evidence="2">
    <location>
        <begin position="43"/>
        <end position="62"/>
    </location>
</feature>
<evidence type="ECO:0000256" key="1">
    <source>
        <dbReference type="SAM" id="MobiDB-lite"/>
    </source>
</evidence>
<dbReference type="AlphaFoldDB" id="A0A7X0TL13"/>